<sequence>MESTDEPQHPQYFHGTRATLRPGDLITAGHRSNYRDDVVMNHVYFTARRDGGGLAAEIAALLGPEDAEPHVYRVEPTGPFEDDPNVTDKKFPGNPTLSYRSTEPLRILEEVGDWTRLTPAELDLWRERLAAMRESDAEIIN</sequence>
<evidence type="ECO:0000313" key="4">
    <source>
        <dbReference type="Proteomes" id="UP000775129"/>
    </source>
</evidence>
<reference evidence="3" key="1">
    <citation type="journal article" date="2021" name="PeerJ">
        <title>Extensive microbial diversity within the chicken gut microbiome revealed by metagenomics and culture.</title>
        <authorList>
            <person name="Gilroy R."/>
            <person name="Ravi A."/>
            <person name="Getino M."/>
            <person name="Pursley I."/>
            <person name="Horton D.L."/>
            <person name="Alikhan N.F."/>
            <person name="Baker D."/>
            <person name="Gharbi K."/>
            <person name="Hall N."/>
            <person name="Watson M."/>
            <person name="Adriaenssens E.M."/>
            <person name="Foster-Nyarko E."/>
            <person name="Jarju S."/>
            <person name="Secka A."/>
            <person name="Antonio M."/>
            <person name="Oren A."/>
            <person name="Chaudhuri R.R."/>
            <person name="La Ragione R."/>
            <person name="Hildebrand F."/>
            <person name="Pallen M.J."/>
        </authorList>
    </citation>
    <scope>NUCLEOTIDE SEQUENCE</scope>
    <source>
        <strain evidence="3">1647</strain>
    </source>
</reference>
<dbReference type="AlphaFoldDB" id="A0A921GPJ8"/>
<proteinExistence type="predicted"/>
<dbReference type="NCBIfam" id="NF033144">
    <property type="entry name" value="rifampin_ARR"/>
    <property type="match status" value="1"/>
</dbReference>
<dbReference type="EMBL" id="DYWO01000313">
    <property type="protein sequence ID" value="HJF50202.1"/>
    <property type="molecule type" value="Genomic_DNA"/>
</dbReference>
<accession>A0A921GPJ8</accession>
<reference evidence="3" key="2">
    <citation type="submission" date="2021-09" db="EMBL/GenBank/DDBJ databases">
        <authorList>
            <person name="Gilroy R."/>
        </authorList>
    </citation>
    <scope>NUCLEOTIDE SEQUENCE</scope>
    <source>
        <strain evidence="3">1647</strain>
    </source>
</reference>
<evidence type="ECO:0000259" key="2">
    <source>
        <dbReference type="Pfam" id="PF12120"/>
    </source>
</evidence>
<dbReference type="Pfam" id="PF12120">
    <property type="entry name" value="Arr-ms"/>
    <property type="match status" value="1"/>
</dbReference>
<dbReference type="InterPro" id="IPR038611">
    <property type="entry name" value="Arr_sf"/>
</dbReference>
<dbReference type="RefSeq" id="WP_224765425.1">
    <property type="nucleotide sequence ID" value="NZ_JBCLTI010000009.1"/>
</dbReference>
<gene>
    <name evidence="3" type="primary">arr</name>
    <name evidence="3" type="ORF">K8W24_10475</name>
</gene>
<name>A0A921GPJ8_9MICO</name>
<organism evidence="3 4">
    <name type="scientific">Brachybacterium paraconglomeratum</name>
    <dbReference type="NCBI Taxonomy" id="173362"/>
    <lineage>
        <taxon>Bacteria</taxon>
        <taxon>Bacillati</taxon>
        <taxon>Actinomycetota</taxon>
        <taxon>Actinomycetes</taxon>
        <taxon>Micrococcales</taxon>
        <taxon>Dermabacteraceae</taxon>
        <taxon>Brachybacterium</taxon>
    </lineage>
</organism>
<comment type="caution">
    <text evidence="3">The sequence shown here is derived from an EMBL/GenBank/DDBJ whole genome shotgun (WGS) entry which is preliminary data.</text>
</comment>
<evidence type="ECO:0000256" key="1">
    <source>
        <dbReference type="SAM" id="MobiDB-lite"/>
    </source>
</evidence>
<protein>
    <submittedName>
        <fullName evidence="3">NAD(+)--rifampin ADP-ribosyltransferase</fullName>
    </submittedName>
</protein>
<evidence type="ECO:0000313" key="3">
    <source>
        <dbReference type="EMBL" id="HJF50202.1"/>
    </source>
</evidence>
<dbReference type="InterPro" id="IPR021975">
    <property type="entry name" value="Rifampin_Arr"/>
</dbReference>
<dbReference type="Gene3D" id="3.20.170.40">
    <property type="entry name" value="Rifampin ADP-ribosyltransferase domain"/>
    <property type="match status" value="1"/>
</dbReference>
<feature type="domain" description="Rifampin ADP-ribosyltransferase" evidence="2">
    <location>
        <begin position="12"/>
        <end position="114"/>
    </location>
</feature>
<dbReference type="Proteomes" id="UP000775129">
    <property type="component" value="Unassembled WGS sequence"/>
</dbReference>
<feature type="region of interest" description="Disordered" evidence="1">
    <location>
        <begin position="76"/>
        <end position="97"/>
    </location>
</feature>